<dbReference type="InterPro" id="IPR034686">
    <property type="entry name" value="Terpene_cyclase-like_2"/>
</dbReference>
<keyword evidence="4" id="KW-0479">Metal-binding</keyword>
<dbReference type="PANTHER" id="PTHR35201">
    <property type="entry name" value="TERPENE SYNTHASE"/>
    <property type="match status" value="1"/>
</dbReference>
<reference evidence="6" key="2">
    <citation type="submission" date="2023-05" db="EMBL/GenBank/DDBJ databases">
        <authorList>
            <consortium name="Lawrence Berkeley National Laboratory"/>
            <person name="Steindorff A."/>
            <person name="Hensen N."/>
            <person name="Bonometti L."/>
            <person name="Westerberg I."/>
            <person name="Brannstrom I.O."/>
            <person name="Guillou S."/>
            <person name="Cros-Aarteil S."/>
            <person name="Calhoun S."/>
            <person name="Haridas S."/>
            <person name="Kuo A."/>
            <person name="Mondo S."/>
            <person name="Pangilinan J."/>
            <person name="Riley R."/>
            <person name="Labutti K."/>
            <person name="Andreopoulos B."/>
            <person name="Lipzen A."/>
            <person name="Chen C."/>
            <person name="Yanf M."/>
            <person name="Daum C."/>
            <person name="Ng V."/>
            <person name="Clum A."/>
            <person name="Ohm R."/>
            <person name="Martin F."/>
            <person name="Silar P."/>
            <person name="Natvig D."/>
            <person name="Lalanne C."/>
            <person name="Gautier V."/>
            <person name="Ament-Velasquez S.L."/>
            <person name="Kruys A."/>
            <person name="Hutchinson M.I."/>
            <person name="Powell A.J."/>
            <person name="Barry K."/>
            <person name="Miller A.N."/>
            <person name="Grigoriev I.V."/>
            <person name="Debuchy R."/>
            <person name="Gladieux P."/>
            <person name="Thoren M.H."/>
            <person name="Johannesson H."/>
        </authorList>
    </citation>
    <scope>NUCLEOTIDE SEQUENCE</scope>
    <source>
        <strain evidence="6">PSN309</strain>
    </source>
</reference>
<dbReference type="SUPFAM" id="SSF48576">
    <property type="entry name" value="Terpenoid synthases"/>
    <property type="match status" value="1"/>
</dbReference>
<dbReference type="Proteomes" id="UP001302126">
    <property type="component" value="Unassembled WGS sequence"/>
</dbReference>
<dbReference type="InterPro" id="IPR008949">
    <property type="entry name" value="Isoprenoid_synthase_dom_sf"/>
</dbReference>
<evidence type="ECO:0000256" key="5">
    <source>
        <dbReference type="SAM" id="MobiDB-lite"/>
    </source>
</evidence>
<dbReference type="PANTHER" id="PTHR35201:SF4">
    <property type="entry name" value="BETA-PINACENE SYNTHASE-RELATED"/>
    <property type="match status" value="1"/>
</dbReference>
<reference evidence="6" key="1">
    <citation type="journal article" date="2023" name="Mol. Phylogenet. Evol.">
        <title>Genome-scale phylogeny and comparative genomics of the fungal order Sordariales.</title>
        <authorList>
            <person name="Hensen N."/>
            <person name="Bonometti L."/>
            <person name="Westerberg I."/>
            <person name="Brannstrom I.O."/>
            <person name="Guillou S."/>
            <person name="Cros-Aarteil S."/>
            <person name="Calhoun S."/>
            <person name="Haridas S."/>
            <person name="Kuo A."/>
            <person name="Mondo S."/>
            <person name="Pangilinan J."/>
            <person name="Riley R."/>
            <person name="LaButti K."/>
            <person name="Andreopoulos B."/>
            <person name="Lipzen A."/>
            <person name="Chen C."/>
            <person name="Yan M."/>
            <person name="Daum C."/>
            <person name="Ng V."/>
            <person name="Clum A."/>
            <person name="Steindorff A."/>
            <person name="Ohm R.A."/>
            <person name="Martin F."/>
            <person name="Silar P."/>
            <person name="Natvig D.O."/>
            <person name="Lalanne C."/>
            <person name="Gautier V."/>
            <person name="Ament-Velasquez S.L."/>
            <person name="Kruys A."/>
            <person name="Hutchinson M.I."/>
            <person name="Powell A.J."/>
            <person name="Barry K."/>
            <person name="Miller A.N."/>
            <person name="Grigoriev I.V."/>
            <person name="Debuchy R."/>
            <person name="Gladieux P."/>
            <person name="Hiltunen Thoren M."/>
            <person name="Johannesson H."/>
        </authorList>
    </citation>
    <scope>NUCLEOTIDE SEQUENCE</scope>
    <source>
        <strain evidence="6">PSN309</strain>
    </source>
</reference>
<dbReference type="GO" id="GO:0010333">
    <property type="term" value="F:terpene synthase activity"/>
    <property type="evidence" value="ECO:0007669"/>
    <property type="project" value="InterPro"/>
</dbReference>
<accession>A0AAN7ANB8</accession>
<keyword evidence="3 4" id="KW-0460">Magnesium</keyword>
<dbReference type="Pfam" id="PF19086">
    <property type="entry name" value="Terpene_syn_C_2"/>
    <property type="match status" value="1"/>
</dbReference>
<dbReference type="EC" id="4.2.3.-" evidence="4"/>
<evidence type="ECO:0000256" key="1">
    <source>
        <dbReference type="ARBA" id="ARBA00001946"/>
    </source>
</evidence>
<sequence length="432" mass="48485">MAVTASTKHSSFSITSCLRSSSSSSNPPSPSFSVLSPSAITSLLKQTTLHIPDLTPLFRRWPSALSPHYPGLARNFDKTLDKLFSSSPNVSPARAAVVRQKMAEINIPLFASLWWPSSSLPKLEAMAEYTLWLFLWDDDLDGANSAPESEDTPPASPTRQSGHGSDQSELEELSQRVLEYAKHHLGVSVDTDTTAEEAPTEVTKIARAPLNALRESGNWGMVKRLMGELEFYMECCGTEQKYLNTRIPAAHTEGREREEEEKLPGVQEYWDCRMGTSAVGTYAALTEYMIGVELPNEIFEMLEMKTMWFEVNRNISYINDTISLKKELNSSLHSLIPVTMTETGQEPQDIINGFVLALQTSAENFDRAAESLMAEVANKKQYTDRVRLDVQEYIDGLRFMMTGSFYWSLASDRYDVARYIQENRSLVIPLMT</sequence>
<comment type="similarity">
    <text evidence="2 4">Belongs to the terpene synthase family.</text>
</comment>
<keyword evidence="7" id="KW-1185">Reference proteome</keyword>
<comment type="caution">
    <text evidence="6">The sequence shown here is derived from an EMBL/GenBank/DDBJ whole genome shotgun (WGS) entry which is preliminary data.</text>
</comment>
<dbReference type="Gene3D" id="1.10.600.10">
    <property type="entry name" value="Farnesyl Diphosphate Synthase"/>
    <property type="match status" value="1"/>
</dbReference>
<evidence type="ECO:0000256" key="4">
    <source>
        <dbReference type="RuleBase" id="RU366034"/>
    </source>
</evidence>
<name>A0AAN7ANB8_9PEZI</name>
<proteinExistence type="inferred from homology"/>
<dbReference type="SFLD" id="SFLDS00005">
    <property type="entry name" value="Isoprenoid_Synthase_Type_I"/>
    <property type="match status" value="1"/>
</dbReference>
<protein>
    <recommendedName>
        <fullName evidence="4">Terpene synthase</fullName>
        <ecNumber evidence="4">4.2.3.-</ecNumber>
    </recommendedName>
</protein>
<feature type="region of interest" description="Disordered" evidence="5">
    <location>
        <begin position="143"/>
        <end position="172"/>
    </location>
</feature>
<evidence type="ECO:0000313" key="6">
    <source>
        <dbReference type="EMBL" id="KAK4192442.1"/>
    </source>
</evidence>
<evidence type="ECO:0000256" key="2">
    <source>
        <dbReference type="ARBA" id="ARBA00006333"/>
    </source>
</evidence>
<organism evidence="6 7">
    <name type="scientific">Podospora australis</name>
    <dbReference type="NCBI Taxonomy" id="1536484"/>
    <lineage>
        <taxon>Eukaryota</taxon>
        <taxon>Fungi</taxon>
        <taxon>Dikarya</taxon>
        <taxon>Ascomycota</taxon>
        <taxon>Pezizomycotina</taxon>
        <taxon>Sordariomycetes</taxon>
        <taxon>Sordariomycetidae</taxon>
        <taxon>Sordariales</taxon>
        <taxon>Podosporaceae</taxon>
        <taxon>Podospora</taxon>
    </lineage>
</organism>
<dbReference type="GO" id="GO:0008299">
    <property type="term" value="P:isoprenoid biosynthetic process"/>
    <property type="evidence" value="ECO:0007669"/>
    <property type="project" value="UniProtKB-ARBA"/>
</dbReference>
<keyword evidence="4" id="KW-0456">Lyase</keyword>
<dbReference type="EMBL" id="MU864354">
    <property type="protein sequence ID" value="KAK4192442.1"/>
    <property type="molecule type" value="Genomic_DNA"/>
</dbReference>
<comment type="cofactor">
    <cofactor evidence="1 4">
        <name>Mg(2+)</name>
        <dbReference type="ChEBI" id="CHEBI:18420"/>
    </cofactor>
</comment>
<dbReference type="AlphaFoldDB" id="A0AAN7ANB8"/>
<dbReference type="GO" id="GO:0046872">
    <property type="term" value="F:metal ion binding"/>
    <property type="evidence" value="ECO:0007669"/>
    <property type="project" value="UniProtKB-KW"/>
</dbReference>
<evidence type="ECO:0000256" key="3">
    <source>
        <dbReference type="ARBA" id="ARBA00022842"/>
    </source>
</evidence>
<feature type="compositionally biased region" description="Polar residues" evidence="5">
    <location>
        <begin position="157"/>
        <end position="167"/>
    </location>
</feature>
<dbReference type="SFLD" id="SFLDG01020">
    <property type="entry name" value="Terpene_Cyclase_Like_2"/>
    <property type="match status" value="1"/>
</dbReference>
<gene>
    <name evidence="6" type="ORF">QBC35DRAFT_528138</name>
</gene>
<evidence type="ECO:0000313" key="7">
    <source>
        <dbReference type="Proteomes" id="UP001302126"/>
    </source>
</evidence>